<feature type="domain" description="HTH cro/C1-type" evidence="1">
    <location>
        <begin position="21"/>
        <end position="65"/>
    </location>
</feature>
<keyword evidence="3" id="KW-1185">Reference proteome</keyword>
<dbReference type="Proteomes" id="UP001596496">
    <property type="component" value="Unassembled WGS sequence"/>
</dbReference>
<dbReference type="InterPro" id="IPR001387">
    <property type="entry name" value="Cro/C1-type_HTH"/>
</dbReference>
<evidence type="ECO:0000259" key="1">
    <source>
        <dbReference type="PROSITE" id="PS50943"/>
    </source>
</evidence>
<protein>
    <submittedName>
        <fullName evidence="2">Helix-turn-helix transcriptional regulator</fullName>
    </submittedName>
</protein>
<gene>
    <name evidence="2" type="ORF">ACFQSB_02355</name>
</gene>
<dbReference type="InterPro" id="IPR010982">
    <property type="entry name" value="Lambda_DNA-bd_dom_sf"/>
</dbReference>
<dbReference type="RefSeq" id="WP_380823984.1">
    <property type="nucleotide sequence ID" value="NZ_JBHTCG010000001.1"/>
</dbReference>
<evidence type="ECO:0000313" key="2">
    <source>
        <dbReference type="EMBL" id="MFC7381031.1"/>
    </source>
</evidence>
<dbReference type="CDD" id="cd00093">
    <property type="entry name" value="HTH_XRE"/>
    <property type="match status" value="1"/>
</dbReference>
<proteinExistence type="predicted"/>
<dbReference type="SMART" id="SM00530">
    <property type="entry name" value="HTH_XRE"/>
    <property type="match status" value="1"/>
</dbReference>
<name>A0ABW2P1R1_9ACTN</name>
<sequence length="273" mass="31042">MTKPVEVNPEESPRALFAYELRRYRLEAGLTQAELAHRIGYTTSVVGMVETARRPPGKRLANLCDETLGLDGVLTRLCAIARWETVPEHFRDWMDVEHDATALRSWDPMLIPGLFQTEEYARIVIQDEPGITPEQVEQHVASRLRRKSILSKDKPPQVLTLIDEGALRRPIGDTNILRRQLEYLLEIAQHPDVTLQVVPYSANCTCGLLSPFTIAEMVGSPHIVYLESSARGQVIEDRTTLLRMTSRYDAIRAEAHSQHISLQLIREVVQQWT</sequence>
<dbReference type="Gene3D" id="1.10.260.40">
    <property type="entry name" value="lambda repressor-like DNA-binding domains"/>
    <property type="match status" value="1"/>
</dbReference>
<organism evidence="2 3">
    <name type="scientific">Sphaerisporangium rhizosphaerae</name>
    <dbReference type="NCBI Taxonomy" id="2269375"/>
    <lineage>
        <taxon>Bacteria</taxon>
        <taxon>Bacillati</taxon>
        <taxon>Actinomycetota</taxon>
        <taxon>Actinomycetes</taxon>
        <taxon>Streptosporangiales</taxon>
        <taxon>Streptosporangiaceae</taxon>
        <taxon>Sphaerisporangium</taxon>
    </lineage>
</organism>
<evidence type="ECO:0000313" key="3">
    <source>
        <dbReference type="Proteomes" id="UP001596496"/>
    </source>
</evidence>
<comment type="caution">
    <text evidence="2">The sequence shown here is derived from an EMBL/GenBank/DDBJ whole genome shotgun (WGS) entry which is preliminary data.</text>
</comment>
<dbReference type="EMBL" id="JBHTCG010000001">
    <property type="protein sequence ID" value="MFC7381031.1"/>
    <property type="molecule type" value="Genomic_DNA"/>
</dbReference>
<dbReference type="Pfam" id="PF19054">
    <property type="entry name" value="DUF5753"/>
    <property type="match status" value="1"/>
</dbReference>
<dbReference type="InterPro" id="IPR043917">
    <property type="entry name" value="DUF5753"/>
</dbReference>
<dbReference type="SUPFAM" id="SSF47413">
    <property type="entry name" value="lambda repressor-like DNA-binding domains"/>
    <property type="match status" value="1"/>
</dbReference>
<accession>A0ABW2P1R1</accession>
<reference evidence="3" key="1">
    <citation type="journal article" date="2019" name="Int. J. Syst. Evol. Microbiol.">
        <title>The Global Catalogue of Microorganisms (GCM) 10K type strain sequencing project: providing services to taxonomists for standard genome sequencing and annotation.</title>
        <authorList>
            <consortium name="The Broad Institute Genomics Platform"/>
            <consortium name="The Broad Institute Genome Sequencing Center for Infectious Disease"/>
            <person name="Wu L."/>
            <person name="Ma J."/>
        </authorList>
    </citation>
    <scope>NUCLEOTIDE SEQUENCE [LARGE SCALE GENOMIC DNA]</scope>
    <source>
        <strain evidence="3">CECT 7649</strain>
    </source>
</reference>
<dbReference type="Pfam" id="PF13560">
    <property type="entry name" value="HTH_31"/>
    <property type="match status" value="1"/>
</dbReference>
<dbReference type="PROSITE" id="PS50943">
    <property type="entry name" value="HTH_CROC1"/>
    <property type="match status" value="1"/>
</dbReference>